<dbReference type="GO" id="GO:0042597">
    <property type="term" value="C:periplasmic space"/>
    <property type="evidence" value="ECO:0007669"/>
    <property type="project" value="InterPro"/>
</dbReference>
<dbReference type="Gene3D" id="1.25.20.10">
    <property type="entry name" value="Bacterial muramidases"/>
    <property type="match status" value="1"/>
</dbReference>
<keyword evidence="3" id="KW-0732">Signal</keyword>
<gene>
    <name evidence="5" type="ORF">CJ014_03340</name>
</gene>
<dbReference type="SUPFAM" id="SSF53955">
    <property type="entry name" value="Lysozyme-like"/>
    <property type="match status" value="1"/>
</dbReference>
<accession>A0A2G9X2D5</accession>
<evidence type="ECO:0000313" key="6">
    <source>
        <dbReference type="Proteomes" id="UP000231070"/>
    </source>
</evidence>
<dbReference type="InterPro" id="IPR008258">
    <property type="entry name" value="Transglycosylase_SLT_dom_1"/>
</dbReference>
<dbReference type="SUPFAM" id="SSF48435">
    <property type="entry name" value="Bacterial muramidases"/>
    <property type="match status" value="1"/>
</dbReference>
<dbReference type="PROSITE" id="PS00922">
    <property type="entry name" value="TRANSGLYCOSYLASE"/>
    <property type="match status" value="1"/>
</dbReference>
<evidence type="ECO:0000256" key="1">
    <source>
        <dbReference type="ARBA" id="ARBA00007734"/>
    </source>
</evidence>
<comment type="similarity">
    <text evidence="1">Belongs to the transglycosylase Slt family.</text>
</comment>
<dbReference type="PANTHER" id="PTHR37423:SF2">
    <property type="entry name" value="MEMBRANE-BOUND LYTIC MUREIN TRANSGLYCOSYLASE C"/>
    <property type="match status" value="1"/>
</dbReference>
<dbReference type="GO" id="GO:0000270">
    <property type="term" value="P:peptidoglycan metabolic process"/>
    <property type="evidence" value="ECO:0007669"/>
    <property type="project" value="InterPro"/>
</dbReference>
<keyword evidence="6" id="KW-1185">Reference proteome</keyword>
<dbReference type="Gene3D" id="1.10.530.10">
    <property type="match status" value="1"/>
</dbReference>
<dbReference type="GO" id="GO:0008933">
    <property type="term" value="F:peptidoglycan lytic transglycosylase activity"/>
    <property type="evidence" value="ECO:0007669"/>
    <property type="project" value="InterPro"/>
</dbReference>
<name>A0A2G9X2D5_9HYPH</name>
<sequence>MASAVLLEPAPAITGTRPAVTLMQASTTRLCSSWLSVGLSPVVPTGTRPWLPSVICQSTKASKASQSMAPSRKGVTSAVIDPLNMIPLHDGLRRMRKCTPVRSRRTIRRGRAQDNSSARLCGNLPQRRVTDSARFPSVGGVKVSSTKWRHLEVNFQLMRVAMLKTPSLVAALLIALPAVLSEASPILAAPAADITGALPNLSQSSVDGLRSALDALDSRNLAGALSIAAGLPELDRDIVTWMAIRRGAQGLTPATITDFARRRPDWPSVELMRRRAEQALSDMNLAPAEEIAAYAGSVPISDKGIKSLARALIAVGRTSDASALLGAWWAREPLSPADDKAVIAEFGKVLTRAQHKARYDMLMYADRVTQASALTPYLPDGYAALAAARTAVLRGGADAGRKLDAVPKAARKDPLYAFTVAEWHRRADRPEEAAKAILSVDAKATVLHGNDWWVERRIVSRDLMEKNSTRLAYRVVASQAGGNETTLQEAHFHAGWYALRFLKDPQAALRHFGELEKVSQKPISRARANYWIARAEEAAGNAGNARTRYGRAAADAFTFYGQLSRVKLGLPTLGLPPAPKPTDADRAAFARTDLARVLVQLLRSGRESDANLLYLELAKTLPTGGQVALLANFAESQGDHRLALQIGKLAADRGLGAERLAFPLDAIPESARHQKLVETAMVYGIARQESAFDPRARSSAGALGLLQLIPTTAANTAKTIGVKFSKDRLTSDPGYNATLGAAHLRELLDEFSGSYILTFAAYNAGKSRVREWVQRFGDPRNPGVDPVDWIESIPYGETRNYVQRVLENIQVYRERLDGARLAIANDLRRGG</sequence>
<dbReference type="EMBL" id="NQVN01000001">
    <property type="protein sequence ID" value="PIP01132.1"/>
    <property type="molecule type" value="Genomic_DNA"/>
</dbReference>
<proteinExistence type="inferred from homology"/>
<dbReference type="InterPro" id="IPR008939">
    <property type="entry name" value="Lytic_TGlycosylase_superhlx_U"/>
</dbReference>
<dbReference type="Proteomes" id="UP000231070">
    <property type="component" value="Unassembled WGS sequence"/>
</dbReference>
<reference evidence="5 6" key="1">
    <citation type="submission" date="2017-08" db="EMBL/GenBank/DDBJ databases">
        <title>Pleomorphomonas carboxidotrophicus sp. nov., a new mesophilic hydrogenogenic carboxidotroph.</title>
        <authorList>
            <person name="Esquivel-Elizondo S."/>
            <person name="Krajmalnik-Brown R."/>
            <person name="Maldonado J."/>
        </authorList>
    </citation>
    <scope>NUCLEOTIDE SEQUENCE [LARGE SCALE GENOMIC DNA]</scope>
    <source>
        <strain evidence="5 6">SVCO-16</strain>
    </source>
</reference>
<organism evidence="5 6">
    <name type="scientific">Pleomorphomonas carboxyditropha</name>
    <dbReference type="NCBI Taxonomy" id="2023338"/>
    <lineage>
        <taxon>Bacteria</taxon>
        <taxon>Pseudomonadati</taxon>
        <taxon>Pseudomonadota</taxon>
        <taxon>Alphaproteobacteria</taxon>
        <taxon>Hyphomicrobiales</taxon>
        <taxon>Pleomorphomonadaceae</taxon>
        <taxon>Pleomorphomonas</taxon>
    </lineage>
</organism>
<dbReference type="GO" id="GO:0016020">
    <property type="term" value="C:membrane"/>
    <property type="evidence" value="ECO:0007669"/>
    <property type="project" value="InterPro"/>
</dbReference>
<comment type="caution">
    <text evidence="5">The sequence shown here is derived from an EMBL/GenBank/DDBJ whole genome shotgun (WGS) entry which is preliminary data.</text>
</comment>
<dbReference type="PANTHER" id="PTHR37423">
    <property type="entry name" value="SOLUBLE LYTIC MUREIN TRANSGLYCOSYLASE-RELATED"/>
    <property type="match status" value="1"/>
</dbReference>
<feature type="domain" description="Transglycosylase SLT" evidence="4">
    <location>
        <begin position="671"/>
        <end position="777"/>
    </location>
</feature>
<evidence type="ECO:0000313" key="5">
    <source>
        <dbReference type="EMBL" id="PIP01132.1"/>
    </source>
</evidence>
<dbReference type="Pfam" id="PF01464">
    <property type="entry name" value="SLT"/>
    <property type="match status" value="1"/>
</dbReference>
<dbReference type="InterPro" id="IPR023346">
    <property type="entry name" value="Lysozyme-like_dom_sf"/>
</dbReference>
<protein>
    <recommendedName>
        <fullName evidence="4">Transglycosylase SLT domain-containing protein</fullName>
    </recommendedName>
</protein>
<dbReference type="InterPro" id="IPR000189">
    <property type="entry name" value="Transglyc_AS"/>
</dbReference>
<dbReference type="CDD" id="cd13401">
    <property type="entry name" value="Slt70-like"/>
    <property type="match status" value="1"/>
</dbReference>
<evidence type="ECO:0000256" key="3">
    <source>
        <dbReference type="ARBA" id="ARBA00022729"/>
    </source>
</evidence>
<dbReference type="GO" id="GO:0004553">
    <property type="term" value="F:hydrolase activity, hydrolyzing O-glycosyl compounds"/>
    <property type="evidence" value="ECO:0007669"/>
    <property type="project" value="InterPro"/>
</dbReference>
<dbReference type="AlphaFoldDB" id="A0A2G9X2D5"/>
<comment type="similarity">
    <text evidence="2">Belongs to the virb1 family.</text>
</comment>
<evidence type="ECO:0000259" key="4">
    <source>
        <dbReference type="Pfam" id="PF01464"/>
    </source>
</evidence>
<evidence type="ECO:0000256" key="2">
    <source>
        <dbReference type="ARBA" id="ARBA00009387"/>
    </source>
</evidence>